<evidence type="ECO:0000259" key="3">
    <source>
        <dbReference type="Pfam" id="PF00676"/>
    </source>
</evidence>
<evidence type="ECO:0000256" key="1">
    <source>
        <dbReference type="ARBA" id="ARBA00023002"/>
    </source>
</evidence>
<evidence type="ECO:0000256" key="2">
    <source>
        <dbReference type="RuleBase" id="RU365014"/>
    </source>
</evidence>
<protein>
    <recommendedName>
        <fullName evidence="2">2-oxoisovalerate dehydrogenase subunit alpha</fullName>
        <ecNumber evidence="2">1.2.4.4</ecNumber>
    </recommendedName>
    <alternativeName>
        <fullName evidence="2">Branched-chain alpha-keto acid dehydrogenase E1 component alpha chain</fullName>
    </alternativeName>
</protein>
<sequence>MLKALLRSMSYSSSLSFTHPHALSIPTFQVINEDGLPNSSSSQYLSSVNKDLLIRMYKTMIEVQEFDTLYYDLQRQGLISFYMQNSGEEGLQVATAAALDLNDWIFPQYRELGVFFWRGFDIQQASHQLFSNAKDLGQGKQMPVHYGSKDLNIMTVRSPLATQIPQAAGLGYGLRLKNQSSIAVCYFGDGAASEGDTHAAMNIASTTKSQTLFVCRNNKYAISTNMKDQYGSDGIAVRGVAYGIHSIRVDGNDVIATYIATQEAKKLILAGPQPVLMECMTYRRGHHSTSDDASRYRNKEELEHYQKNNNPIIRLEKFLKHMGWLDFDPVEIQKETRDRIIKAKDVAKNEKLPKWEVMFDGVYNELTPELKKQKGELKKFLEIYGDKYEINKHS</sequence>
<comment type="similarity">
    <text evidence="2">Belongs to the BCKDHA family.</text>
</comment>
<proteinExistence type="inferred from homology"/>
<organism evidence="4 5">
    <name type="scientific">Stentor coeruleus</name>
    <dbReference type="NCBI Taxonomy" id="5963"/>
    <lineage>
        <taxon>Eukaryota</taxon>
        <taxon>Sar</taxon>
        <taxon>Alveolata</taxon>
        <taxon>Ciliophora</taxon>
        <taxon>Postciliodesmatophora</taxon>
        <taxon>Heterotrichea</taxon>
        <taxon>Heterotrichida</taxon>
        <taxon>Stentoridae</taxon>
        <taxon>Stentor</taxon>
    </lineage>
</organism>
<keyword evidence="2" id="KW-0786">Thiamine pyrophosphate</keyword>
<dbReference type="InterPro" id="IPR001017">
    <property type="entry name" value="DH_E1"/>
</dbReference>
<evidence type="ECO:0000313" key="4">
    <source>
        <dbReference type="EMBL" id="OMJ66661.1"/>
    </source>
</evidence>
<dbReference type="FunFam" id="3.40.50.970:FF:000108">
    <property type="entry name" value="2-oxoisovalerate dehydrogenase subunit alpha"/>
    <property type="match status" value="1"/>
</dbReference>
<dbReference type="CDD" id="cd02000">
    <property type="entry name" value="TPP_E1_PDC_ADC_BCADC"/>
    <property type="match status" value="1"/>
</dbReference>
<dbReference type="AlphaFoldDB" id="A0A1R2AQ68"/>
<comment type="function">
    <text evidence="2">The branched-chain alpha-keto dehydrogenase complex catalyzes the overall conversion of alpha-keto acids to acyl-CoA and CO(2). It contains multiple copies of three enzymatic components: branched-chain alpha-keto acid decarboxylase (E1), lipoamide acyltransferase (E2) and lipoamide dehydrogenase (E3).</text>
</comment>
<keyword evidence="5" id="KW-1185">Reference proteome</keyword>
<keyword evidence="1 2" id="KW-0560">Oxidoreductase</keyword>
<dbReference type="InterPro" id="IPR029061">
    <property type="entry name" value="THDP-binding"/>
</dbReference>
<dbReference type="OrthoDB" id="3845at2759"/>
<gene>
    <name evidence="4" type="ORF">SteCoe_36420</name>
</gene>
<dbReference type="Proteomes" id="UP000187209">
    <property type="component" value="Unassembled WGS sequence"/>
</dbReference>
<comment type="catalytic activity">
    <reaction evidence="2">
        <text>N(6)-[(R)-lipoyl]-L-lysyl-[protein] + 3-methyl-2-oxobutanoate + H(+) = N(6)-[(R)-S(8)-2-methylpropanoyldihydrolipoyl]-L-lysyl-[protein] + CO2</text>
        <dbReference type="Rhea" id="RHEA:13457"/>
        <dbReference type="Rhea" id="RHEA-COMP:10474"/>
        <dbReference type="Rhea" id="RHEA-COMP:10497"/>
        <dbReference type="ChEBI" id="CHEBI:11851"/>
        <dbReference type="ChEBI" id="CHEBI:15378"/>
        <dbReference type="ChEBI" id="CHEBI:16526"/>
        <dbReference type="ChEBI" id="CHEBI:83099"/>
        <dbReference type="ChEBI" id="CHEBI:83142"/>
        <dbReference type="EC" id="1.2.4.4"/>
    </reaction>
</comment>
<dbReference type="EC" id="1.2.4.4" evidence="2"/>
<comment type="cofactor">
    <cofactor evidence="2">
        <name>thiamine diphosphate</name>
        <dbReference type="ChEBI" id="CHEBI:58937"/>
    </cofactor>
</comment>
<feature type="domain" description="Dehydrogenase E1 component" evidence="3">
    <location>
        <begin position="57"/>
        <end position="354"/>
    </location>
</feature>
<dbReference type="GO" id="GO:0003863">
    <property type="term" value="F:branched-chain 2-oxo acid dehydrogenase activity"/>
    <property type="evidence" value="ECO:0007669"/>
    <property type="project" value="UniProtKB-EC"/>
</dbReference>
<dbReference type="PANTHER" id="PTHR43380">
    <property type="entry name" value="2-OXOISOVALERATE DEHYDROGENASE SUBUNIT ALPHA, MITOCHONDRIAL"/>
    <property type="match status" value="1"/>
</dbReference>
<dbReference type="PANTHER" id="PTHR43380:SF1">
    <property type="entry name" value="2-OXOISOVALERATE DEHYDROGENASE SUBUNIT ALPHA, MITOCHONDRIAL"/>
    <property type="match status" value="1"/>
</dbReference>
<name>A0A1R2AQ68_9CILI</name>
<reference evidence="4 5" key="1">
    <citation type="submission" date="2016-11" db="EMBL/GenBank/DDBJ databases">
        <title>The macronuclear genome of Stentor coeruleus: a giant cell with tiny introns.</title>
        <authorList>
            <person name="Slabodnick M."/>
            <person name="Ruby J.G."/>
            <person name="Reiff S.B."/>
            <person name="Swart E.C."/>
            <person name="Gosai S."/>
            <person name="Prabakaran S."/>
            <person name="Witkowska E."/>
            <person name="Larue G.E."/>
            <person name="Fisher S."/>
            <person name="Freeman R.M."/>
            <person name="Gunawardena J."/>
            <person name="Chu W."/>
            <person name="Stover N.A."/>
            <person name="Gregory B.D."/>
            <person name="Nowacki M."/>
            <person name="Derisi J."/>
            <person name="Roy S.W."/>
            <person name="Marshall W.F."/>
            <person name="Sood P."/>
        </authorList>
    </citation>
    <scope>NUCLEOTIDE SEQUENCE [LARGE SCALE GENOMIC DNA]</scope>
    <source>
        <strain evidence="4">WM001</strain>
    </source>
</reference>
<dbReference type="SUPFAM" id="SSF52518">
    <property type="entry name" value="Thiamin diphosphate-binding fold (THDP-binding)"/>
    <property type="match status" value="1"/>
</dbReference>
<dbReference type="Pfam" id="PF00676">
    <property type="entry name" value="E1_dh"/>
    <property type="match status" value="1"/>
</dbReference>
<accession>A0A1R2AQ68</accession>
<dbReference type="Gene3D" id="3.40.50.970">
    <property type="match status" value="1"/>
</dbReference>
<dbReference type="GO" id="GO:0009083">
    <property type="term" value="P:branched-chain amino acid catabolic process"/>
    <property type="evidence" value="ECO:0007669"/>
    <property type="project" value="TreeGrafter"/>
</dbReference>
<dbReference type="InterPro" id="IPR050771">
    <property type="entry name" value="Alpha-ketoacid_DH_E1_comp"/>
</dbReference>
<comment type="caution">
    <text evidence="4">The sequence shown here is derived from an EMBL/GenBank/DDBJ whole genome shotgun (WGS) entry which is preliminary data.</text>
</comment>
<dbReference type="EMBL" id="MPUH01001664">
    <property type="protein sequence ID" value="OMJ66661.1"/>
    <property type="molecule type" value="Genomic_DNA"/>
</dbReference>
<evidence type="ECO:0000313" key="5">
    <source>
        <dbReference type="Proteomes" id="UP000187209"/>
    </source>
</evidence>